<name>A0A0R2JMM9_9LACO</name>
<comment type="caution">
    <text evidence="5">The sequence shown here is derived from an EMBL/GenBank/DDBJ whole genome shotgun (WGS) entry which is preliminary data.</text>
</comment>
<dbReference type="RefSeq" id="WP_054646751.1">
    <property type="nucleotide sequence ID" value="NZ_FUXS01000008.1"/>
</dbReference>
<dbReference type="STRING" id="53444.AYR59_02375"/>
<dbReference type="InterPro" id="IPR013780">
    <property type="entry name" value="Glyco_hydro_b"/>
</dbReference>
<proteinExistence type="inferred from homology"/>
<dbReference type="Gene3D" id="3.20.20.80">
    <property type="entry name" value="Glycosidases"/>
    <property type="match status" value="1"/>
</dbReference>
<dbReference type="SUPFAM" id="SSF51011">
    <property type="entry name" value="Glycosyl hydrolase domain"/>
    <property type="match status" value="1"/>
</dbReference>
<protein>
    <submittedName>
        <fullName evidence="5">Alpha-glucosidase</fullName>
    </submittedName>
</protein>
<keyword evidence="6" id="KW-1185">Reference proteome</keyword>
<dbReference type="Gene3D" id="2.60.40.1180">
    <property type="entry name" value="Golgi alpha-mannosidase II"/>
    <property type="match status" value="1"/>
</dbReference>
<reference evidence="5 6" key="1">
    <citation type="journal article" date="2015" name="Genome Announc.">
        <title>Expanding the biotechnology potential of lactobacilli through comparative genomics of 213 strains and associated genera.</title>
        <authorList>
            <person name="Sun Z."/>
            <person name="Harris H.M."/>
            <person name="McCann A."/>
            <person name="Guo C."/>
            <person name="Argimon S."/>
            <person name="Zhang W."/>
            <person name="Yang X."/>
            <person name="Jeffery I.B."/>
            <person name="Cooney J.C."/>
            <person name="Kagawa T.F."/>
            <person name="Liu W."/>
            <person name="Song Y."/>
            <person name="Salvetti E."/>
            <person name="Wrobel A."/>
            <person name="Rasinkangas P."/>
            <person name="Parkhill J."/>
            <person name="Rea M.C."/>
            <person name="O'Sullivan O."/>
            <person name="Ritari J."/>
            <person name="Douillard F.P."/>
            <person name="Paul Ross R."/>
            <person name="Yang R."/>
            <person name="Briner A.E."/>
            <person name="Felis G.E."/>
            <person name="de Vos W.M."/>
            <person name="Barrangou R."/>
            <person name="Klaenhammer T.R."/>
            <person name="Caufield P.W."/>
            <person name="Cui Y."/>
            <person name="Zhang H."/>
            <person name="O'Toole P.W."/>
        </authorList>
    </citation>
    <scope>NUCLEOTIDE SEQUENCE [LARGE SCALE GENOMIC DNA]</scope>
    <source>
        <strain evidence="5 6">DSM 20690</strain>
    </source>
</reference>
<dbReference type="PATRIC" id="fig|1122148.6.peg.1222"/>
<dbReference type="CDD" id="cd11333">
    <property type="entry name" value="AmyAc_SI_OligoGlu_DGase"/>
    <property type="match status" value="1"/>
</dbReference>
<evidence type="ECO:0000256" key="1">
    <source>
        <dbReference type="ARBA" id="ARBA00008061"/>
    </source>
</evidence>
<dbReference type="FunFam" id="3.90.400.10:FF:000002">
    <property type="entry name" value="Sucrose isomerase"/>
    <property type="match status" value="1"/>
</dbReference>
<comment type="similarity">
    <text evidence="1">Belongs to the glycosyl hydrolase 13 family.</text>
</comment>
<dbReference type="GO" id="GO:0009313">
    <property type="term" value="P:oligosaccharide catabolic process"/>
    <property type="evidence" value="ECO:0007669"/>
    <property type="project" value="TreeGrafter"/>
</dbReference>
<dbReference type="Gene3D" id="3.90.400.10">
    <property type="entry name" value="Oligo-1,6-glucosidase, Domain 2"/>
    <property type="match status" value="1"/>
</dbReference>
<keyword evidence="2" id="KW-0378">Hydrolase</keyword>
<dbReference type="GO" id="GO:0004556">
    <property type="term" value="F:alpha-amylase activity"/>
    <property type="evidence" value="ECO:0007669"/>
    <property type="project" value="TreeGrafter"/>
</dbReference>
<dbReference type="PANTHER" id="PTHR10357">
    <property type="entry name" value="ALPHA-AMYLASE FAMILY MEMBER"/>
    <property type="match status" value="1"/>
</dbReference>
<dbReference type="SUPFAM" id="SSF51445">
    <property type="entry name" value="(Trans)glycosidases"/>
    <property type="match status" value="1"/>
</dbReference>
<dbReference type="PANTHER" id="PTHR10357:SF179">
    <property type="entry name" value="NEUTRAL AND BASIC AMINO ACID TRANSPORT PROTEIN RBAT"/>
    <property type="match status" value="1"/>
</dbReference>
<dbReference type="AlphaFoldDB" id="A0A0R2JMM9"/>
<dbReference type="SMART" id="SM00642">
    <property type="entry name" value="Aamy"/>
    <property type="match status" value="1"/>
</dbReference>
<evidence type="ECO:0000313" key="6">
    <source>
        <dbReference type="Proteomes" id="UP000051565"/>
    </source>
</evidence>
<organism evidence="5 6">
    <name type="scientific">Fructilactobacillus lindneri DSM 20690 = JCM 11027</name>
    <dbReference type="NCBI Taxonomy" id="1122148"/>
    <lineage>
        <taxon>Bacteria</taxon>
        <taxon>Bacillati</taxon>
        <taxon>Bacillota</taxon>
        <taxon>Bacilli</taxon>
        <taxon>Lactobacillales</taxon>
        <taxon>Lactobacillaceae</taxon>
        <taxon>Fructilactobacillus</taxon>
    </lineage>
</organism>
<keyword evidence="3" id="KW-0326">Glycosidase</keyword>
<gene>
    <name evidence="5" type="ORF">IV52_GL001195</name>
</gene>
<sequence length="574" mass="66283">MSKQYETNFQAIPEDNKYWWKDEVIYQIYPRSFQDSNGDGIGDIQGIISRLDYIQNLGVTAIWISPIYKSPMVDMGYDITDYQQIDPVFGTMDDVDELIRKARDRGIKIIMDLVANHTSDQNEWFQKALHDPQSKYRDYYIFKHTDDGKAPNNWRGTFGGSTWTPVPGEPGTYYFHTFAAEQPDLNWENPKLRQDMYKIINWWLEKGIAGFRLDAITQLKKDLDWASLPADGRDGLVNVERKGLNRPGLGKFLRELRDETFAKYNAVTIGEAYGVKPEDLSEFVGPNGYFSMIFDFSYLNIDVADPNEWYRKNDWQVADLAHTMFSSQQSIKEANGNFANVIENHDQNRALTKFIQDPNSRTPAAAKALAAMYFFLPGVPIIYQGQELGMKNFERTSIDQFNDVSSLNNYQRALNNGYSEKEALKFVNWRSRDNARVPMQWDDSETAGFSTHKPWLNPGNHRAGINVFNEETDPKSILNFYKRILQIRQDPQYKSLFIEGNLQPLPLADKDIIGYQREYQEQKITILVNLNNQLVDLGHQFIGEVIVDSLYNHDDHQVNVDKLAPFQAVVLKSE</sequence>
<dbReference type="EMBL" id="JQBT01000034">
    <property type="protein sequence ID" value="KRN78425.1"/>
    <property type="molecule type" value="Genomic_DNA"/>
</dbReference>
<accession>A0A0R2JMM9</accession>
<evidence type="ECO:0000256" key="2">
    <source>
        <dbReference type="ARBA" id="ARBA00022801"/>
    </source>
</evidence>
<dbReference type="OrthoDB" id="9805159at2"/>
<dbReference type="FunFam" id="3.20.20.80:FF:000064">
    <property type="entry name" value="Oligo-1,6-glucosidase"/>
    <property type="match status" value="2"/>
</dbReference>
<dbReference type="InterPro" id="IPR045857">
    <property type="entry name" value="O16G_dom_2"/>
</dbReference>
<dbReference type="InterPro" id="IPR017853">
    <property type="entry name" value="GH"/>
</dbReference>
<dbReference type="InterPro" id="IPR006047">
    <property type="entry name" value="GH13_cat_dom"/>
</dbReference>
<dbReference type="Proteomes" id="UP000051565">
    <property type="component" value="Unassembled WGS sequence"/>
</dbReference>
<evidence type="ECO:0000259" key="4">
    <source>
        <dbReference type="SMART" id="SM00642"/>
    </source>
</evidence>
<feature type="domain" description="Glycosyl hydrolase family 13 catalytic" evidence="4">
    <location>
        <begin position="27"/>
        <end position="436"/>
    </location>
</feature>
<evidence type="ECO:0000256" key="3">
    <source>
        <dbReference type="ARBA" id="ARBA00023295"/>
    </source>
</evidence>
<evidence type="ECO:0000313" key="5">
    <source>
        <dbReference type="EMBL" id="KRN78425.1"/>
    </source>
</evidence>
<dbReference type="Pfam" id="PF00128">
    <property type="entry name" value="Alpha-amylase"/>
    <property type="match status" value="1"/>
</dbReference>